<evidence type="ECO:0000259" key="1">
    <source>
        <dbReference type="Pfam" id="PF13471"/>
    </source>
</evidence>
<dbReference type="NCBIfam" id="NF033537">
    <property type="entry name" value="lasso_biosyn_B2"/>
    <property type="match status" value="1"/>
</dbReference>
<dbReference type="Pfam" id="PF14907">
    <property type="entry name" value="NTP_transf_5"/>
    <property type="match status" value="1"/>
</dbReference>
<gene>
    <name evidence="2" type="ORF">GCM10010844_24890</name>
</gene>
<keyword evidence="3" id="KW-1185">Reference proteome</keyword>
<evidence type="ECO:0000313" key="2">
    <source>
        <dbReference type="EMBL" id="GGL05145.1"/>
    </source>
</evidence>
<proteinExistence type="predicted"/>
<dbReference type="InterPro" id="IPR038765">
    <property type="entry name" value="Papain-like_cys_pep_sf"/>
</dbReference>
<organism evidence="2 3">
    <name type="scientific">Deinococcus radiotolerans</name>
    <dbReference type="NCBI Taxonomy" id="1309407"/>
    <lineage>
        <taxon>Bacteria</taxon>
        <taxon>Thermotogati</taxon>
        <taxon>Deinococcota</taxon>
        <taxon>Deinococci</taxon>
        <taxon>Deinococcales</taxon>
        <taxon>Deinococcaceae</taxon>
        <taxon>Deinococcus</taxon>
    </lineage>
</organism>
<dbReference type="InterPro" id="IPR032708">
    <property type="entry name" value="McjB_C"/>
</dbReference>
<evidence type="ECO:0000313" key="3">
    <source>
        <dbReference type="Proteomes" id="UP000604341"/>
    </source>
</evidence>
<dbReference type="InterPro" id="IPR039498">
    <property type="entry name" value="NTP_transf_5"/>
</dbReference>
<feature type="domain" description="Microcin J25-processing protein McjB C-terminal" evidence="1">
    <location>
        <begin position="320"/>
        <end position="438"/>
    </location>
</feature>
<dbReference type="SUPFAM" id="SSF54001">
    <property type="entry name" value="Cysteine proteinases"/>
    <property type="match status" value="1"/>
</dbReference>
<protein>
    <recommendedName>
        <fullName evidence="1">Microcin J25-processing protein McjB C-terminal domain-containing protein</fullName>
    </recommendedName>
</protein>
<dbReference type="Proteomes" id="UP000604341">
    <property type="component" value="Unassembled WGS sequence"/>
</dbReference>
<dbReference type="Pfam" id="PF13471">
    <property type="entry name" value="Transglut_core3"/>
    <property type="match status" value="1"/>
</dbReference>
<reference evidence="3" key="1">
    <citation type="journal article" date="2019" name="Int. J. Syst. Evol. Microbiol.">
        <title>The Global Catalogue of Microorganisms (GCM) 10K type strain sequencing project: providing services to taxonomists for standard genome sequencing and annotation.</title>
        <authorList>
            <consortium name="The Broad Institute Genomics Platform"/>
            <consortium name="The Broad Institute Genome Sequencing Center for Infectious Disease"/>
            <person name="Wu L."/>
            <person name="Ma J."/>
        </authorList>
    </citation>
    <scope>NUCLEOTIDE SEQUENCE [LARGE SCALE GENOMIC DNA]</scope>
    <source>
        <strain evidence="3">JCM 19173</strain>
    </source>
</reference>
<name>A0ABQ2FLU0_9DEIO</name>
<dbReference type="InterPro" id="IPR053521">
    <property type="entry name" value="McjB-like"/>
</dbReference>
<comment type="caution">
    <text evidence="2">The sequence shown here is derived from an EMBL/GenBank/DDBJ whole genome shotgun (WGS) entry which is preliminary data.</text>
</comment>
<sequence>MSTPADPCEAVQGALTAPADQLTPAQLHAARQAGLGGALRARMPQTHPARPELTADARQLAVRHARTRHALRPLLAAWAEAGIPALLIKGFALSEFEYGTPGERYYGDVDLLIPPDAPTVRRAVQVARQLGWQSDRLEDAPDHRLWLHESTHLFAPDLLVRLDVHRWIVPALYVSAARAAALTTGLWQRARPTDWEGLRILRPDPRDEILLALVANRAWGGDHGALKAADYLDLERLGRHVTPTALAEHARHLGLTHTWTAFQGLCDPARRALTLDPARTQPVLLRALRGDGGRTRRTWQERAQRVATLLPALPGAALDVAWAAWAVRRGGDPRAHLARCPGPATRRPVTPDVLDRLLTVTRHVTKLTHPRQGREGICVPRAYASYRALRRAGHPVRFVSGVARHGGALLSHAWVEDHLGPMDTYHEPRNRAVFRPLLEFSEP</sequence>
<dbReference type="RefSeq" id="WP_189069322.1">
    <property type="nucleotide sequence ID" value="NZ_BMPE01000006.1"/>
</dbReference>
<accession>A0ABQ2FLU0</accession>
<dbReference type="EMBL" id="BMPE01000006">
    <property type="protein sequence ID" value="GGL05145.1"/>
    <property type="molecule type" value="Genomic_DNA"/>
</dbReference>